<evidence type="ECO:0000313" key="3">
    <source>
        <dbReference type="Proteomes" id="UP000807769"/>
    </source>
</evidence>
<sequence>MPPRVLQSSPIELLVIGQQQSMGDLQGNGKLRAIIILTSRESHHVSLPSVALADLNNPKNRFARAIRHASIIDPKQLRNDLIVLLRTVWDEIILPIVNVFQQDLKLKLHSRIWLCPVAVFTSIPLHAAHPFRTNADRSKEPRLEGLCICSYMPTLSALVRSRQVQGKARHSWLSMASSSFVHKLVPTTTNHITISGDAATRASALAILQQDPTQPYNSHFVMKHEHLMLLDIMERNIPQAEFAFLLACHTAVGDEETPNEVIHLVAGLQFLGFKSVVSPF</sequence>
<dbReference type="Proteomes" id="UP000807769">
    <property type="component" value="Unassembled WGS sequence"/>
</dbReference>
<dbReference type="Pfam" id="PF12770">
    <property type="entry name" value="CHAT"/>
    <property type="match status" value="1"/>
</dbReference>
<evidence type="ECO:0000313" key="2">
    <source>
        <dbReference type="EMBL" id="KAG1827573.1"/>
    </source>
</evidence>
<gene>
    <name evidence="2" type="ORF">BJ212DRAFT_1474731</name>
</gene>
<dbReference type="EMBL" id="JABBWG010000001">
    <property type="protein sequence ID" value="KAG1827573.1"/>
    <property type="molecule type" value="Genomic_DNA"/>
</dbReference>
<dbReference type="GeneID" id="64633160"/>
<accession>A0A9P7EQZ3</accession>
<protein>
    <recommendedName>
        <fullName evidence="1">CHAT domain-containing protein</fullName>
    </recommendedName>
</protein>
<dbReference type="AlphaFoldDB" id="A0A9P7EQZ3"/>
<comment type="caution">
    <text evidence="2">The sequence shown here is derived from an EMBL/GenBank/DDBJ whole genome shotgun (WGS) entry which is preliminary data.</text>
</comment>
<name>A0A9P7EQZ3_9AGAM</name>
<dbReference type="RefSeq" id="XP_041200420.1">
    <property type="nucleotide sequence ID" value="XM_041339144.1"/>
</dbReference>
<proteinExistence type="predicted"/>
<evidence type="ECO:0000259" key="1">
    <source>
        <dbReference type="Pfam" id="PF12770"/>
    </source>
</evidence>
<dbReference type="OrthoDB" id="9991317at2759"/>
<dbReference type="InterPro" id="IPR024983">
    <property type="entry name" value="CHAT_dom"/>
</dbReference>
<keyword evidence="3" id="KW-1185">Reference proteome</keyword>
<feature type="domain" description="CHAT" evidence="1">
    <location>
        <begin position="212"/>
        <end position="277"/>
    </location>
</feature>
<reference evidence="2" key="1">
    <citation type="journal article" date="2020" name="New Phytol.">
        <title>Comparative genomics reveals dynamic genome evolution in host specialist ectomycorrhizal fungi.</title>
        <authorList>
            <person name="Lofgren L.A."/>
            <person name="Nguyen N.H."/>
            <person name="Vilgalys R."/>
            <person name="Ruytinx J."/>
            <person name="Liao H.L."/>
            <person name="Branco S."/>
            <person name="Kuo A."/>
            <person name="LaButti K."/>
            <person name="Lipzen A."/>
            <person name="Andreopoulos W."/>
            <person name="Pangilinan J."/>
            <person name="Riley R."/>
            <person name="Hundley H."/>
            <person name="Na H."/>
            <person name="Barry K."/>
            <person name="Grigoriev I.V."/>
            <person name="Stajich J.E."/>
            <person name="Kennedy P.G."/>
        </authorList>
    </citation>
    <scope>NUCLEOTIDE SEQUENCE</scope>
    <source>
        <strain evidence="2">MN1</strain>
    </source>
</reference>
<organism evidence="2 3">
    <name type="scientific">Suillus subaureus</name>
    <dbReference type="NCBI Taxonomy" id="48587"/>
    <lineage>
        <taxon>Eukaryota</taxon>
        <taxon>Fungi</taxon>
        <taxon>Dikarya</taxon>
        <taxon>Basidiomycota</taxon>
        <taxon>Agaricomycotina</taxon>
        <taxon>Agaricomycetes</taxon>
        <taxon>Agaricomycetidae</taxon>
        <taxon>Boletales</taxon>
        <taxon>Suillineae</taxon>
        <taxon>Suillaceae</taxon>
        <taxon>Suillus</taxon>
    </lineage>
</organism>